<dbReference type="Proteomes" id="UP001519460">
    <property type="component" value="Unassembled WGS sequence"/>
</dbReference>
<dbReference type="AlphaFoldDB" id="A0ABD0LT80"/>
<evidence type="ECO:0000313" key="1">
    <source>
        <dbReference type="EMBL" id="KAK7502769.1"/>
    </source>
</evidence>
<accession>A0ABD0LT80</accession>
<organism evidence="1 2">
    <name type="scientific">Batillaria attramentaria</name>
    <dbReference type="NCBI Taxonomy" id="370345"/>
    <lineage>
        <taxon>Eukaryota</taxon>
        <taxon>Metazoa</taxon>
        <taxon>Spiralia</taxon>
        <taxon>Lophotrochozoa</taxon>
        <taxon>Mollusca</taxon>
        <taxon>Gastropoda</taxon>
        <taxon>Caenogastropoda</taxon>
        <taxon>Sorbeoconcha</taxon>
        <taxon>Cerithioidea</taxon>
        <taxon>Batillariidae</taxon>
        <taxon>Batillaria</taxon>
    </lineage>
</organism>
<reference evidence="1 2" key="1">
    <citation type="journal article" date="2023" name="Sci. Data">
        <title>Genome assembly of the Korean intertidal mud-creeper Batillaria attramentaria.</title>
        <authorList>
            <person name="Patra A.K."/>
            <person name="Ho P.T."/>
            <person name="Jun S."/>
            <person name="Lee S.J."/>
            <person name="Kim Y."/>
            <person name="Won Y.J."/>
        </authorList>
    </citation>
    <scope>NUCLEOTIDE SEQUENCE [LARGE SCALE GENOMIC DNA]</scope>
    <source>
        <strain evidence="1">Wonlab-2016</strain>
    </source>
</reference>
<proteinExistence type="predicted"/>
<sequence length="92" mass="10316">MPSMRQLSLTRVTLKPDTWSKIKTDYPTPATDFHGQAVIKCKLSVLYSGSPLNNGLGGVELCVFAQLRDDFCLSSKETVEWQPREIEEVISL</sequence>
<name>A0ABD0LT80_9CAEN</name>
<keyword evidence="2" id="KW-1185">Reference proteome</keyword>
<dbReference type="EMBL" id="JACVVK020000024">
    <property type="protein sequence ID" value="KAK7502769.1"/>
    <property type="molecule type" value="Genomic_DNA"/>
</dbReference>
<protein>
    <submittedName>
        <fullName evidence="1">Uncharacterized protein</fullName>
    </submittedName>
</protein>
<evidence type="ECO:0000313" key="2">
    <source>
        <dbReference type="Proteomes" id="UP001519460"/>
    </source>
</evidence>
<comment type="caution">
    <text evidence="1">The sequence shown here is derived from an EMBL/GenBank/DDBJ whole genome shotgun (WGS) entry which is preliminary data.</text>
</comment>
<gene>
    <name evidence="1" type="ORF">BaRGS_00006019</name>
</gene>